<feature type="chain" id="PRO_5045140404" evidence="2">
    <location>
        <begin position="36"/>
        <end position="336"/>
    </location>
</feature>
<accession>A0ABV6DYS0</accession>
<dbReference type="InterPro" id="IPR006311">
    <property type="entry name" value="TAT_signal"/>
</dbReference>
<keyword evidence="2" id="KW-0732">Signal</keyword>
<dbReference type="InterPro" id="IPR011042">
    <property type="entry name" value="6-blade_b-propeller_TolB-like"/>
</dbReference>
<feature type="signal peptide" evidence="2">
    <location>
        <begin position="1"/>
        <end position="35"/>
    </location>
</feature>
<dbReference type="PROSITE" id="PS51318">
    <property type="entry name" value="TAT"/>
    <property type="match status" value="1"/>
</dbReference>
<protein>
    <submittedName>
        <fullName evidence="3">TolB family protein</fullName>
    </submittedName>
</protein>
<dbReference type="PANTHER" id="PTHR36842">
    <property type="entry name" value="PROTEIN TOLB HOMOLOG"/>
    <property type="match status" value="1"/>
</dbReference>
<sequence length="336" mass="35950">MNHRTPKPRRVLTTLAAAFAAGLSALSAAPTPAGAASSPAVAAAPAHARPVAARARALDGRIAFVRDGQVWSMSRWGGDVRKLTSSGTNSHPQWSPDGRRIAYLHEADGRRDIWVMASGGSRKRAVTTTGDVTSDGATWAPGGERLAYADSLGQLVTIGSRAPYGPPEHALSYRTGGFCDEGDTGSRDPVPVTRYLSWSPDGRIAVVNRSDCYFDDRLDHYYVATQELRQYDASGADCCGYREWSDLFWGPDSQFGYTLKDTGQYGEDVDAPLHIVYPGFRSLDGDTGGAPSPSGAFLALSTTRDGTPVVVRARADGYGRNVLAVGSQPDWQVLPR</sequence>
<dbReference type="RefSeq" id="WP_378517482.1">
    <property type="nucleotide sequence ID" value="NZ_CBCSDI010000007.1"/>
</dbReference>
<comment type="similarity">
    <text evidence="1">Belongs to the TolB family.</text>
</comment>
<organism evidence="3 4">
    <name type="scientific">Nocardioides zeicaulis</name>
    <dbReference type="NCBI Taxonomy" id="1776857"/>
    <lineage>
        <taxon>Bacteria</taxon>
        <taxon>Bacillati</taxon>
        <taxon>Actinomycetota</taxon>
        <taxon>Actinomycetes</taxon>
        <taxon>Propionibacteriales</taxon>
        <taxon>Nocardioidaceae</taxon>
        <taxon>Nocardioides</taxon>
    </lineage>
</organism>
<dbReference type="Proteomes" id="UP001589698">
    <property type="component" value="Unassembled WGS sequence"/>
</dbReference>
<gene>
    <name evidence="3" type="ORF">ACFFJG_04920</name>
</gene>
<dbReference type="Gene3D" id="2.120.10.30">
    <property type="entry name" value="TolB, C-terminal domain"/>
    <property type="match status" value="1"/>
</dbReference>
<evidence type="ECO:0000256" key="1">
    <source>
        <dbReference type="ARBA" id="ARBA00009820"/>
    </source>
</evidence>
<reference evidence="3 4" key="1">
    <citation type="submission" date="2024-09" db="EMBL/GenBank/DDBJ databases">
        <authorList>
            <person name="Sun Q."/>
            <person name="Mori K."/>
        </authorList>
    </citation>
    <scope>NUCLEOTIDE SEQUENCE [LARGE SCALE GENOMIC DNA]</scope>
    <source>
        <strain evidence="3 4">CCM 8654</strain>
    </source>
</reference>
<dbReference type="SUPFAM" id="SSF69304">
    <property type="entry name" value="Tricorn protease N-terminal domain"/>
    <property type="match status" value="1"/>
</dbReference>
<dbReference type="EMBL" id="JBHLXH010000001">
    <property type="protein sequence ID" value="MFC0221813.1"/>
    <property type="molecule type" value="Genomic_DNA"/>
</dbReference>
<keyword evidence="4" id="KW-1185">Reference proteome</keyword>
<evidence type="ECO:0000313" key="4">
    <source>
        <dbReference type="Proteomes" id="UP001589698"/>
    </source>
</evidence>
<dbReference type="Pfam" id="PF07676">
    <property type="entry name" value="PD40"/>
    <property type="match status" value="1"/>
</dbReference>
<proteinExistence type="inferred from homology"/>
<dbReference type="PANTHER" id="PTHR36842:SF1">
    <property type="entry name" value="PROTEIN TOLB"/>
    <property type="match status" value="1"/>
</dbReference>
<evidence type="ECO:0000256" key="2">
    <source>
        <dbReference type="SAM" id="SignalP"/>
    </source>
</evidence>
<dbReference type="InterPro" id="IPR011659">
    <property type="entry name" value="WD40"/>
</dbReference>
<evidence type="ECO:0000313" key="3">
    <source>
        <dbReference type="EMBL" id="MFC0221813.1"/>
    </source>
</evidence>
<comment type="caution">
    <text evidence="3">The sequence shown here is derived from an EMBL/GenBank/DDBJ whole genome shotgun (WGS) entry which is preliminary data.</text>
</comment>
<name>A0ABV6DYS0_9ACTN</name>